<dbReference type="HOGENOM" id="CLU_637850_0_0_1"/>
<gene>
    <name evidence="3" type="ORF">GALMADRAFT_133777</name>
</gene>
<evidence type="ECO:0000256" key="1">
    <source>
        <dbReference type="SAM" id="Coils"/>
    </source>
</evidence>
<dbReference type="OrthoDB" id="3060478at2759"/>
<evidence type="ECO:0000313" key="4">
    <source>
        <dbReference type="Proteomes" id="UP000027222"/>
    </source>
</evidence>
<proteinExistence type="predicted"/>
<evidence type="ECO:0000256" key="2">
    <source>
        <dbReference type="SAM" id="MobiDB-lite"/>
    </source>
</evidence>
<feature type="coiled-coil region" evidence="1">
    <location>
        <begin position="119"/>
        <end position="167"/>
    </location>
</feature>
<dbReference type="Proteomes" id="UP000027222">
    <property type="component" value="Unassembled WGS sequence"/>
</dbReference>
<dbReference type="EMBL" id="KL142368">
    <property type="protein sequence ID" value="KDR84492.1"/>
    <property type="molecule type" value="Genomic_DNA"/>
</dbReference>
<accession>A0A067TQC0</accession>
<protein>
    <submittedName>
        <fullName evidence="3">Uncharacterized protein</fullName>
    </submittedName>
</protein>
<feature type="region of interest" description="Disordered" evidence="2">
    <location>
        <begin position="395"/>
        <end position="430"/>
    </location>
</feature>
<evidence type="ECO:0000313" key="3">
    <source>
        <dbReference type="EMBL" id="KDR84492.1"/>
    </source>
</evidence>
<dbReference type="AlphaFoldDB" id="A0A067TQC0"/>
<sequence>MEPVTGDPELASEMLSLLNKELKAARLRIAELELKCNNATDAQVDQFKERAEAAELSMNILQKNFEELGAENELLRVAIEDIRDSKIGVKKENFDHRINIKKMIDKSTSAINEPDLEHVQDLEAALERYYGKYKAEKEARKGLSQTIRELEEQINLLRIVNENLHRECEEIHPSLPVSNREIKTCSPLPQTPGRRDFDEYMSHLPKYNGRPRVKNIHPVYGQGLDLKAYLALDPRTSRWSTNFLYIPNLLVWCPDLENALAVGPVNIFDESKGKWSKASIFESIDEEKGFALFYASRGMILYGGTYKAINFRKWNSEGCPMYDDSKAVSVGALADATVAKTNGARSHSSFISIIKGLYLDKILNVETLGLHCVGFDHNLYARLKERYEGTLSVVLPETNDQESKGAEPPSSNTMAPGSTKRPQNKRQRTG</sequence>
<feature type="coiled-coil region" evidence="1">
    <location>
        <begin position="15"/>
        <end position="71"/>
    </location>
</feature>
<reference evidence="4" key="1">
    <citation type="journal article" date="2014" name="Proc. Natl. Acad. Sci. U.S.A.">
        <title>Extensive sampling of basidiomycete genomes demonstrates inadequacy of the white-rot/brown-rot paradigm for wood decay fungi.</title>
        <authorList>
            <person name="Riley R."/>
            <person name="Salamov A.A."/>
            <person name="Brown D.W."/>
            <person name="Nagy L.G."/>
            <person name="Floudas D."/>
            <person name="Held B.W."/>
            <person name="Levasseur A."/>
            <person name="Lombard V."/>
            <person name="Morin E."/>
            <person name="Otillar R."/>
            <person name="Lindquist E.A."/>
            <person name="Sun H."/>
            <person name="LaButti K.M."/>
            <person name="Schmutz J."/>
            <person name="Jabbour D."/>
            <person name="Luo H."/>
            <person name="Baker S.E."/>
            <person name="Pisabarro A.G."/>
            <person name="Walton J.D."/>
            <person name="Blanchette R.A."/>
            <person name="Henrissat B."/>
            <person name="Martin F."/>
            <person name="Cullen D."/>
            <person name="Hibbett D.S."/>
            <person name="Grigoriev I.V."/>
        </authorList>
    </citation>
    <scope>NUCLEOTIDE SEQUENCE [LARGE SCALE GENOMIC DNA]</scope>
    <source>
        <strain evidence="4">CBS 339.88</strain>
    </source>
</reference>
<keyword evidence="4" id="KW-1185">Reference proteome</keyword>
<organism evidence="3 4">
    <name type="scientific">Galerina marginata (strain CBS 339.88)</name>
    <dbReference type="NCBI Taxonomy" id="685588"/>
    <lineage>
        <taxon>Eukaryota</taxon>
        <taxon>Fungi</taxon>
        <taxon>Dikarya</taxon>
        <taxon>Basidiomycota</taxon>
        <taxon>Agaricomycotina</taxon>
        <taxon>Agaricomycetes</taxon>
        <taxon>Agaricomycetidae</taxon>
        <taxon>Agaricales</taxon>
        <taxon>Agaricineae</taxon>
        <taxon>Strophariaceae</taxon>
        <taxon>Galerina</taxon>
    </lineage>
</organism>
<keyword evidence="1" id="KW-0175">Coiled coil</keyword>
<name>A0A067TQC0_GALM3</name>